<reference evidence="2 3" key="1">
    <citation type="submission" date="2020-08" db="EMBL/GenBank/DDBJ databases">
        <title>Sequencing the genomes of 1000 actinobacteria strains.</title>
        <authorList>
            <person name="Klenk H.-P."/>
        </authorList>
    </citation>
    <scope>NUCLEOTIDE SEQUENCE [LARGE SCALE GENOMIC DNA]</scope>
    <source>
        <strain evidence="2 3">DSM 45362</strain>
    </source>
</reference>
<name>A0A841BG80_9ACTN</name>
<keyword evidence="1" id="KW-0812">Transmembrane</keyword>
<dbReference type="RefSeq" id="WP_184830576.1">
    <property type="nucleotide sequence ID" value="NZ_JACHMN010000001.1"/>
</dbReference>
<keyword evidence="3" id="KW-1185">Reference proteome</keyword>
<keyword evidence="1" id="KW-1133">Transmembrane helix</keyword>
<sequence>MTSNGRPERPKRRARQRRFRPGVWIGLIGAISGLLVALAKLVDSIGSFIH</sequence>
<organism evidence="2 3">
    <name type="scientific">Allocatelliglobosispora scoriae</name>
    <dbReference type="NCBI Taxonomy" id="643052"/>
    <lineage>
        <taxon>Bacteria</taxon>
        <taxon>Bacillati</taxon>
        <taxon>Actinomycetota</taxon>
        <taxon>Actinomycetes</taxon>
        <taxon>Micromonosporales</taxon>
        <taxon>Micromonosporaceae</taxon>
        <taxon>Allocatelliglobosispora</taxon>
    </lineage>
</organism>
<keyword evidence="1" id="KW-0472">Membrane</keyword>
<gene>
    <name evidence="2" type="ORF">F4553_000014</name>
</gene>
<evidence type="ECO:0000313" key="2">
    <source>
        <dbReference type="EMBL" id="MBB5866635.1"/>
    </source>
</evidence>
<feature type="transmembrane region" description="Helical" evidence="1">
    <location>
        <begin position="21"/>
        <end position="42"/>
    </location>
</feature>
<dbReference type="Proteomes" id="UP000587527">
    <property type="component" value="Unassembled WGS sequence"/>
</dbReference>
<evidence type="ECO:0000256" key="1">
    <source>
        <dbReference type="SAM" id="Phobius"/>
    </source>
</evidence>
<accession>A0A841BG80</accession>
<dbReference type="AlphaFoldDB" id="A0A841BG80"/>
<protein>
    <submittedName>
        <fullName evidence="2">Uncharacterized protein</fullName>
    </submittedName>
</protein>
<evidence type="ECO:0000313" key="3">
    <source>
        <dbReference type="Proteomes" id="UP000587527"/>
    </source>
</evidence>
<proteinExistence type="predicted"/>
<comment type="caution">
    <text evidence="2">The sequence shown here is derived from an EMBL/GenBank/DDBJ whole genome shotgun (WGS) entry which is preliminary data.</text>
</comment>
<dbReference type="EMBL" id="JACHMN010000001">
    <property type="protein sequence ID" value="MBB5866635.1"/>
    <property type="molecule type" value="Genomic_DNA"/>
</dbReference>